<proteinExistence type="predicted"/>
<keyword evidence="1" id="KW-1133">Transmembrane helix</keyword>
<keyword evidence="1" id="KW-0812">Transmembrane</keyword>
<accession>A0A653AFC0</accession>
<evidence type="ECO:0000256" key="1">
    <source>
        <dbReference type="SAM" id="Phobius"/>
    </source>
</evidence>
<gene>
    <name evidence="2" type="ORF">TRIP_D390027</name>
</gene>
<dbReference type="EMBL" id="UPXZ01000033">
    <property type="protein sequence ID" value="VBB46354.1"/>
    <property type="molecule type" value="Genomic_DNA"/>
</dbReference>
<sequence>MGEKDTKEINLLDLLNIFVNWLVKVIKGFAKFIGSLFQLAVKYWVLFLAVLFLSVAVGLYLSRPSAKQYKAGSVALLYGSETSTAQEVCRQLQNSLATNKSFSLATKLGIPDSVAKNIIAIQNFSVIDYLKDGTPDAVDFKRKHSLTDTLNLVMKDRIYIQAITKNISQLPVFQEALLRYFNNNPMMNAQFESAKTDLQDKIKLCDKEINRLDSLAKVTYFKDTDKKISFENNRLVVGEQKKQLFYDDILRLQDIKSYTKSKLVDFKRPIEFPSGLVLNPIPVNSRLKYGVYSVILGALLGFLLVFLLDNSKKIIHYLKNEK</sequence>
<protein>
    <submittedName>
        <fullName evidence="2">Uncharacterized protein</fullName>
    </submittedName>
</protein>
<organism evidence="2">
    <name type="scientific">uncultured Paludibacter sp</name>
    <dbReference type="NCBI Taxonomy" id="497635"/>
    <lineage>
        <taxon>Bacteria</taxon>
        <taxon>Pseudomonadati</taxon>
        <taxon>Bacteroidota</taxon>
        <taxon>Bacteroidia</taxon>
        <taxon>Bacteroidales</taxon>
        <taxon>Paludibacteraceae</taxon>
        <taxon>Paludibacter</taxon>
        <taxon>environmental samples</taxon>
    </lineage>
</organism>
<reference evidence="2" key="1">
    <citation type="submission" date="2018-07" db="EMBL/GenBank/DDBJ databases">
        <authorList>
            <consortium name="Genoscope - CEA"/>
            <person name="William W."/>
        </authorList>
    </citation>
    <scope>NUCLEOTIDE SEQUENCE</scope>
    <source>
        <strain evidence="2">IK1</strain>
    </source>
</reference>
<name>A0A653AFC0_9BACT</name>
<keyword evidence="1" id="KW-0472">Membrane</keyword>
<feature type="transmembrane region" description="Helical" evidence="1">
    <location>
        <begin position="43"/>
        <end position="61"/>
    </location>
</feature>
<evidence type="ECO:0000313" key="2">
    <source>
        <dbReference type="EMBL" id="VBB46354.1"/>
    </source>
</evidence>
<dbReference type="AlphaFoldDB" id="A0A653AFC0"/>
<feature type="transmembrane region" description="Helical" evidence="1">
    <location>
        <begin position="289"/>
        <end position="308"/>
    </location>
</feature>